<accession>A0ACC0V8B3</accession>
<evidence type="ECO:0000313" key="2">
    <source>
        <dbReference type="Proteomes" id="UP001163324"/>
    </source>
</evidence>
<proteinExistence type="predicted"/>
<organism evidence="1 2">
    <name type="scientific">Trichothecium roseum</name>
    <dbReference type="NCBI Taxonomy" id="47278"/>
    <lineage>
        <taxon>Eukaryota</taxon>
        <taxon>Fungi</taxon>
        <taxon>Dikarya</taxon>
        <taxon>Ascomycota</taxon>
        <taxon>Pezizomycotina</taxon>
        <taxon>Sordariomycetes</taxon>
        <taxon>Hypocreomycetidae</taxon>
        <taxon>Hypocreales</taxon>
        <taxon>Hypocreales incertae sedis</taxon>
        <taxon>Trichothecium</taxon>
    </lineage>
</organism>
<gene>
    <name evidence="1" type="ORF">N3K66_003771</name>
</gene>
<evidence type="ECO:0000313" key="1">
    <source>
        <dbReference type="EMBL" id="KAI9901954.1"/>
    </source>
</evidence>
<protein>
    <submittedName>
        <fullName evidence="1">Uncharacterized protein</fullName>
    </submittedName>
</protein>
<sequence>MAPKSLLALALMATSAVARNALAGADVKSGKVELCGNTEPEDARRAVPRRSGDELKAFAVDLVFHVVSSSETEDTVDDATIKTQIDIVNAAYAPHGISFNHIETTRTVNADWSAGSGIDDMKAELRQGGYSTLNVYTVGEIGGGVLGFCPFPVAGASGSPGSAAFLRDGCTINVGTMPGGDAAPYNQGGTLVHEIGHWMDVYHTFQDGCDPGDRVDDTPAMSSTPGRECDPDKVYDTCPNDPGTDPIHNWMNYTGDGCWEEFTPGQQERMYAAWETFRQ</sequence>
<dbReference type="EMBL" id="CM047942">
    <property type="protein sequence ID" value="KAI9901954.1"/>
    <property type="molecule type" value="Genomic_DNA"/>
</dbReference>
<comment type="caution">
    <text evidence="1">The sequence shown here is derived from an EMBL/GenBank/DDBJ whole genome shotgun (WGS) entry which is preliminary data.</text>
</comment>
<keyword evidence="2" id="KW-1185">Reference proteome</keyword>
<name>A0ACC0V8B3_9HYPO</name>
<reference evidence="1" key="1">
    <citation type="submission" date="2022-10" db="EMBL/GenBank/DDBJ databases">
        <title>Complete Genome of Trichothecium roseum strain YXFP-22015, a Plant Pathogen Isolated from Citrus.</title>
        <authorList>
            <person name="Wang Y."/>
            <person name="Zhu L."/>
        </authorList>
    </citation>
    <scope>NUCLEOTIDE SEQUENCE</scope>
    <source>
        <strain evidence="1">YXFP-22015</strain>
    </source>
</reference>
<dbReference type="Proteomes" id="UP001163324">
    <property type="component" value="Chromosome 3"/>
</dbReference>